<evidence type="ECO:0000313" key="4">
    <source>
        <dbReference type="Proteomes" id="UP000078292"/>
    </source>
</evidence>
<dbReference type="EMBL" id="LXEY01000008">
    <property type="protein sequence ID" value="OAV62789.1"/>
    <property type="molecule type" value="Genomic_DNA"/>
</dbReference>
<feature type="region of interest" description="Disordered" evidence="1">
    <location>
        <begin position="23"/>
        <end position="58"/>
    </location>
</feature>
<comment type="caution">
    <text evidence="3">The sequence shown here is derived from an EMBL/GenBank/DDBJ whole genome shotgun (WGS) entry which is preliminary data.</text>
</comment>
<accession>A0A1B7M2N4</accession>
<evidence type="ECO:0000313" key="3">
    <source>
        <dbReference type="EMBL" id="OAV62789.1"/>
    </source>
</evidence>
<keyword evidence="2" id="KW-0812">Transmembrane</keyword>
<evidence type="ECO:0000256" key="1">
    <source>
        <dbReference type="SAM" id="MobiDB-lite"/>
    </source>
</evidence>
<feature type="compositionally biased region" description="Basic and acidic residues" evidence="1">
    <location>
        <begin position="46"/>
        <end position="58"/>
    </location>
</feature>
<organism evidence="3 4">
    <name type="scientific">Enteractinococcus helveticum</name>
    <dbReference type="NCBI Taxonomy" id="1837282"/>
    <lineage>
        <taxon>Bacteria</taxon>
        <taxon>Bacillati</taxon>
        <taxon>Actinomycetota</taxon>
        <taxon>Actinomycetes</taxon>
        <taxon>Micrococcales</taxon>
        <taxon>Micrococcaceae</taxon>
    </lineage>
</organism>
<dbReference type="Proteomes" id="UP000078292">
    <property type="component" value="Unassembled WGS sequence"/>
</dbReference>
<reference evidence="3 4" key="1">
    <citation type="submission" date="2016-04" db="EMBL/GenBank/DDBJ databases">
        <title>First whole genome shotgun sequence of the bacterium Enteractinococcus sp. strain UASWS1574.</title>
        <authorList>
            <person name="Crovadore J."/>
            <person name="Chablais R."/>
            <person name="Lefort F."/>
        </authorList>
    </citation>
    <scope>NUCLEOTIDE SEQUENCE [LARGE SCALE GENOMIC DNA]</scope>
    <source>
        <strain evidence="3 4">UASWS1574</strain>
    </source>
</reference>
<dbReference type="STRING" id="1837282.A6F49_04595"/>
<dbReference type="AlphaFoldDB" id="A0A1B7M2N4"/>
<feature type="transmembrane region" description="Helical" evidence="2">
    <location>
        <begin position="68"/>
        <end position="86"/>
    </location>
</feature>
<evidence type="ECO:0000256" key="2">
    <source>
        <dbReference type="SAM" id="Phobius"/>
    </source>
</evidence>
<name>A0A1B7M2N4_9MICC</name>
<keyword evidence="2" id="KW-0472">Membrane</keyword>
<gene>
    <name evidence="3" type="ORF">A6F49_04595</name>
</gene>
<dbReference type="RefSeq" id="WP_043055689.1">
    <property type="nucleotide sequence ID" value="NZ_LXEY01000008.1"/>
</dbReference>
<feature type="compositionally biased region" description="Polar residues" evidence="1">
    <location>
        <begin position="23"/>
        <end position="45"/>
    </location>
</feature>
<keyword evidence="2" id="KW-1133">Transmembrane helix</keyword>
<sequence>MTNNNQPERDPFDDMLARYCVNGSKQGQQSAENQPTTWQEIQNRQDGADHGMMEDQKSEGVWDRGKQFILPAVLVLGIVLSVVTGLF</sequence>
<protein>
    <submittedName>
        <fullName evidence="3">Uncharacterized protein</fullName>
    </submittedName>
</protein>
<keyword evidence="4" id="KW-1185">Reference proteome</keyword>
<proteinExistence type="predicted"/>